<reference evidence="1 2" key="1">
    <citation type="journal article" date="2015" name="Nature">
        <title>rRNA introns, odd ribosomes, and small enigmatic genomes across a large radiation of phyla.</title>
        <authorList>
            <person name="Brown C.T."/>
            <person name="Hug L.A."/>
            <person name="Thomas B.C."/>
            <person name="Sharon I."/>
            <person name="Castelle C.J."/>
            <person name="Singh A."/>
            <person name="Wilkins M.J."/>
            <person name="Williams K.H."/>
            <person name="Banfield J.F."/>
        </authorList>
    </citation>
    <scope>NUCLEOTIDE SEQUENCE [LARGE SCALE GENOMIC DNA]</scope>
</reference>
<comment type="caution">
    <text evidence="1">The sequence shown here is derived from an EMBL/GenBank/DDBJ whole genome shotgun (WGS) entry which is preliminary data.</text>
</comment>
<evidence type="ECO:0000313" key="1">
    <source>
        <dbReference type="EMBL" id="KKW10155.1"/>
    </source>
</evidence>
<name>A0A0G1VV47_9BACT</name>
<feature type="non-terminal residue" evidence="1">
    <location>
        <position position="196"/>
    </location>
</feature>
<dbReference type="AlphaFoldDB" id="A0A0G1VV47"/>
<gene>
    <name evidence="1" type="ORF">UY48_C0047G0001</name>
</gene>
<dbReference type="EMBL" id="LCQD01000047">
    <property type="protein sequence ID" value="KKW10155.1"/>
    <property type="molecule type" value="Genomic_DNA"/>
</dbReference>
<accession>A0A0G1VV47</accession>
<organism evidence="1 2">
    <name type="scientific">Candidatus Gottesmanbacteria bacterium GW2011_GWB1_49_7</name>
    <dbReference type="NCBI Taxonomy" id="1618448"/>
    <lineage>
        <taxon>Bacteria</taxon>
        <taxon>Candidatus Gottesmaniibacteriota</taxon>
    </lineage>
</organism>
<proteinExistence type="predicted"/>
<evidence type="ECO:0000313" key="2">
    <source>
        <dbReference type="Proteomes" id="UP000034588"/>
    </source>
</evidence>
<dbReference type="Proteomes" id="UP000034588">
    <property type="component" value="Unassembled WGS sequence"/>
</dbReference>
<protein>
    <submittedName>
        <fullName evidence="1">Uncharacterized protein</fullName>
    </submittedName>
</protein>
<sequence>MGTPKEAPFSPFSIIADNGIFFRADQIDIPTWKALVNKALFNLRPLKEVSGFSPIVDYFDIEIGRTSGGMTERQTIDIDNVDFRNGLGPDSLCRQMAVVSSVRTGRSEKLITKNELRLFLLKNTGDFAVLAGAYAFSTIPAAEWRAMDIKISLLALDDLNQLSEALTEPEKFWMRLFLAICALSDANYRDKKARLE</sequence>